<feature type="transmembrane region" description="Helical" evidence="2">
    <location>
        <begin position="344"/>
        <end position="369"/>
    </location>
</feature>
<dbReference type="OrthoDB" id="2756615at2759"/>
<evidence type="ECO:0000256" key="2">
    <source>
        <dbReference type="SAM" id="Phobius"/>
    </source>
</evidence>
<evidence type="ECO:0000313" key="3">
    <source>
        <dbReference type="EMBL" id="ESK87602.1"/>
    </source>
</evidence>
<evidence type="ECO:0000313" key="4">
    <source>
        <dbReference type="Proteomes" id="UP000017559"/>
    </source>
</evidence>
<organism evidence="3 4">
    <name type="scientific">Moniliophthora roreri (strain MCA 2997)</name>
    <name type="common">Cocoa frosty pod rot fungus</name>
    <name type="synonym">Crinipellis roreri</name>
    <dbReference type="NCBI Taxonomy" id="1381753"/>
    <lineage>
        <taxon>Eukaryota</taxon>
        <taxon>Fungi</taxon>
        <taxon>Dikarya</taxon>
        <taxon>Basidiomycota</taxon>
        <taxon>Agaricomycotina</taxon>
        <taxon>Agaricomycetes</taxon>
        <taxon>Agaricomycetidae</taxon>
        <taxon>Agaricales</taxon>
        <taxon>Marasmiineae</taxon>
        <taxon>Marasmiaceae</taxon>
        <taxon>Moniliophthora</taxon>
    </lineage>
</organism>
<dbReference type="HOGENOM" id="CLU_036216_2_0_1"/>
<dbReference type="KEGG" id="mrr:Moror_1960"/>
<gene>
    <name evidence="3" type="ORF">Moror_1960</name>
</gene>
<comment type="caution">
    <text evidence="3">The sequence shown here is derived from an EMBL/GenBank/DDBJ whole genome shotgun (WGS) entry which is preliminary data.</text>
</comment>
<feature type="compositionally biased region" description="Polar residues" evidence="1">
    <location>
        <begin position="407"/>
        <end position="426"/>
    </location>
</feature>
<dbReference type="EMBL" id="AWSO01000763">
    <property type="protein sequence ID" value="ESK87602.1"/>
    <property type="molecule type" value="Genomic_DNA"/>
</dbReference>
<keyword evidence="4" id="KW-1185">Reference proteome</keyword>
<reference evidence="3 4" key="1">
    <citation type="journal article" date="2014" name="BMC Genomics">
        <title>Genome and secretome analysis of the hemibiotrophic fungal pathogen, Moniliophthora roreri, which causes frosty pod rot disease of cacao: mechanisms of the biotrophic and necrotrophic phases.</title>
        <authorList>
            <person name="Meinhardt L.W."/>
            <person name="Costa G.G.L."/>
            <person name="Thomazella D.P.T."/>
            <person name="Teixeira P.J.P.L."/>
            <person name="Carazzolle M.F."/>
            <person name="Schuster S.C."/>
            <person name="Carlson J.E."/>
            <person name="Guiltinan M.J."/>
            <person name="Mieczkowski P."/>
            <person name="Farmer A."/>
            <person name="Ramaraj T."/>
            <person name="Crozier J."/>
            <person name="Davis R.E."/>
            <person name="Shao J."/>
            <person name="Melnick R.L."/>
            <person name="Pereira G.A.G."/>
            <person name="Bailey B.A."/>
        </authorList>
    </citation>
    <scope>NUCLEOTIDE SEQUENCE [LARGE SCALE GENOMIC DNA]</scope>
    <source>
        <strain evidence="3 4">MCA 2997</strain>
    </source>
</reference>
<sequence>MECIGNSTRTTSSSPVLQYGLHLHVRVDDFVDEGSMKFNEPSISEVAGLQRWVWHDSSSLYLNPPHGVPFTMSTRTSIAFFGNTPGNNASPTFSINIDSQVSSGTYPGFAVYTQVVHLPILVDGPHNITLYNLDLIDVDYAIITPGDQTPLEGTTLAVVDDSDPEIVYHGMWKKQIGQQFHPGDGTPDIRSLRDTTHASNNTGDSFVFQFAGTSVSVHGFLPLASAGSFSVTFTLDGTSSISTVSPDPVETSNLGNMLVQPNCLFYKSPTLAPGKHSLLVNVTDIIGEQNFIIDFLTYTPSFTRLSEKPNFGSSVAQPKSPTTTNVSEPVSSTTGQTGSRRQHIGAIIGGVVGGVIVLLVILFLFLFAVRRRKTKEVHALAAEPFVTMPADGAIVERGCDLKVPKYSSPSASTSHPIHQAESQQGSERMTSLMSQVEEAQTNGYGGNVDVEVLCTRIDHLTRE</sequence>
<name>V2X1A8_MONRO</name>
<keyword evidence="2" id="KW-0472">Membrane</keyword>
<dbReference type="Gene3D" id="2.60.120.260">
    <property type="entry name" value="Galactose-binding domain-like"/>
    <property type="match status" value="1"/>
</dbReference>
<keyword evidence="2" id="KW-1133">Transmembrane helix</keyword>
<feature type="region of interest" description="Disordered" evidence="1">
    <location>
        <begin position="406"/>
        <end position="426"/>
    </location>
</feature>
<protein>
    <submittedName>
        <fullName evidence="3">Uncharacterized protein</fullName>
    </submittedName>
</protein>
<feature type="region of interest" description="Disordered" evidence="1">
    <location>
        <begin position="310"/>
        <end position="339"/>
    </location>
</feature>
<accession>V2X1A8</accession>
<proteinExistence type="predicted"/>
<feature type="compositionally biased region" description="Polar residues" evidence="1">
    <location>
        <begin position="311"/>
        <end position="339"/>
    </location>
</feature>
<keyword evidence="2" id="KW-0812">Transmembrane</keyword>
<dbReference type="Proteomes" id="UP000017559">
    <property type="component" value="Unassembled WGS sequence"/>
</dbReference>
<dbReference type="AlphaFoldDB" id="V2X1A8"/>
<evidence type="ECO:0000256" key="1">
    <source>
        <dbReference type="SAM" id="MobiDB-lite"/>
    </source>
</evidence>